<comment type="caution">
    <text evidence="2">The sequence shown here is derived from an EMBL/GenBank/DDBJ whole genome shotgun (WGS) entry which is preliminary data.</text>
</comment>
<feature type="compositionally biased region" description="Polar residues" evidence="1">
    <location>
        <begin position="57"/>
        <end position="70"/>
    </location>
</feature>
<accession>A0A3M0CED6</accession>
<reference evidence="2 3" key="1">
    <citation type="submission" date="2018-10" db="EMBL/GenBank/DDBJ databases">
        <title>Genomic Encyclopedia of Archaeal and Bacterial Type Strains, Phase II (KMG-II): from individual species to whole genera.</title>
        <authorList>
            <person name="Goeker M."/>
        </authorList>
    </citation>
    <scope>NUCLEOTIDE SEQUENCE [LARGE SCALE GENOMIC DNA]</scope>
    <source>
        <strain evidence="2 3">DSM 25217</strain>
    </source>
</reference>
<evidence type="ECO:0000313" key="3">
    <source>
        <dbReference type="Proteomes" id="UP000271227"/>
    </source>
</evidence>
<evidence type="ECO:0008006" key="4">
    <source>
        <dbReference type="Google" id="ProtNLM"/>
    </source>
</evidence>
<evidence type="ECO:0000256" key="1">
    <source>
        <dbReference type="SAM" id="MobiDB-lite"/>
    </source>
</evidence>
<name>A0A3M0CED6_9PROT</name>
<dbReference type="EMBL" id="REFR01000011">
    <property type="protein sequence ID" value="RMB08184.1"/>
    <property type="molecule type" value="Genomic_DNA"/>
</dbReference>
<dbReference type="OrthoDB" id="9811333at2"/>
<dbReference type="Proteomes" id="UP000271227">
    <property type="component" value="Unassembled WGS sequence"/>
</dbReference>
<protein>
    <recommendedName>
        <fullName evidence="4">DUF3892 domain-containing protein</fullName>
    </recommendedName>
</protein>
<proteinExistence type="predicted"/>
<feature type="region of interest" description="Disordered" evidence="1">
    <location>
        <begin position="1"/>
        <end position="30"/>
    </location>
</feature>
<dbReference type="AlphaFoldDB" id="A0A3M0CED6"/>
<feature type="compositionally biased region" description="Polar residues" evidence="1">
    <location>
        <begin position="7"/>
        <end position="17"/>
    </location>
</feature>
<evidence type="ECO:0000313" key="2">
    <source>
        <dbReference type="EMBL" id="RMB08184.1"/>
    </source>
</evidence>
<organism evidence="2 3">
    <name type="scientific">Eilatimonas milleporae</name>
    <dbReference type="NCBI Taxonomy" id="911205"/>
    <lineage>
        <taxon>Bacteria</taxon>
        <taxon>Pseudomonadati</taxon>
        <taxon>Pseudomonadota</taxon>
        <taxon>Alphaproteobacteria</taxon>
        <taxon>Kordiimonadales</taxon>
        <taxon>Kordiimonadaceae</taxon>
        <taxon>Eilatimonas</taxon>
    </lineage>
</organism>
<gene>
    <name evidence="2" type="ORF">BXY39_2280</name>
</gene>
<feature type="region of interest" description="Disordered" evidence="1">
    <location>
        <begin position="50"/>
        <end position="70"/>
    </location>
</feature>
<keyword evidence="3" id="KW-1185">Reference proteome</keyword>
<dbReference type="InParanoid" id="A0A3M0CED6"/>
<dbReference type="RefSeq" id="WP_121938919.1">
    <property type="nucleotide sequence ID" value="NZ_REFR01000011.1"/>
</dbReference>
<sequence>MARKRVTVTQESGTGRNQRFHDNYNGNDMNRSQFVNEINQGNYPNYHVRNINGLDTPVSNPDKSRNNNLD</sequence>